<dbReference type="PANTHER" id="PTHR14218:SF15">
    <property type="entry name" value="TRIPEPTIDYL-PEPTIDASE 1"/>
    <property type="match status" value="1"/>
</dbReference>
<evidence type="ECO:0000313" key="5">
    <source>
        <dbReference type="Proteomes" id="UP001431209"/>
    </source>
</evidence>
<keyword evidence="2" id="KW-0732">Signal</keyword>
<sequence length="435" mass="46818">MQVWLAFVLFLNYSVLCQLQVENYAIVNNNPTKRILKQPEVASLSESVQGFSPLEIKSFYSFDTSPNAESHLQTFSTKFNLPQCTSMNGCFTKVGQDGSGRIATGDTSWYTQIALDVEWVHAMAPSANIMLVLANSTSQSDLFEAVNYVKYHAQYINMGFGTPDYTGMTSNDYLFFQLGVSFFAASGNSGTQTQYPSSSSNVIAVGGTSLYVDTYGNFSSEVGWSFSGGGCSQYETATSQQRNDVRVILGSNAIPCSNFRRKVPDLSSVADPLTGVSVFSENKWIVVGGTSVASAITTGRAAASGVTITSRYLYTGGMYFRDIVTGGTDTTSCSVGWDYVTGLGSWYRQELTNVVNNTLVTPAPTPTPTPTPGPTPGPTIHRNTTSSAPVTTYAPSKRPSQDIINEIERLLQSMSPASTIKVGTSGLVVCFVVFL</sequence>
<feature type="compositionally biased region" description="Polar residues" evidence="1">
    <location>
        <begin position="381"/>
        <end position="394"/>
    </location>
</feature>
<feature type="domain" description="Peptidase S8/S53" evidence="3">
    <location>
        <begin position="119"/>
        <end position="302"/>
    </location>
</feature>
<dbReference type="InterPro" id="IPR000209">
    <property type="entry name" value="Peptidase_S8/S53_dom"/>
</dbReference>
<dbReference type="Proteomes" id="UP001431209">
    <property type="component" value="Unassembled WGS sequence"/>
</dbReference>
<organism evidence="4 5">
    <name type="scientific">Acrasis kona</name>
    <dbReference type="NCBI Taxonomy" id="1008807"/>
    <lineage>
        <taxon>Eukaryota</taxon>
        <taxon>Discoba</taxon>
        <taxon>Heterolobosea</taxon>
        <taxon>Tetramitia</taxon>
        <taxon>Eutetramitia</taxon>
        <taxon>Acrasidae</taxon>
        <taxon>Acrasis</taxon>
    </lineage>
</organism>
<dbReference type="PANTHER" id="PTHR14218">
    <property type="entry name" value="PROTEASE S8 TRIPEPTIDYL PEPTIDASE I CLN2"/>
    <property type="match status" value="1"/>
</dbReference>
<dbReference type="SUPFAM" id="SSF52743">
    <property type="entry name" value="Subtilisin-like"/>
    <property type="match status" value="1"/>
</dbReference>
<feature type="region of interest" description="Disordered" evidence="1">
    <location>
        <begin position="360"/>
        <end position="398"/>
    </location>
</feature>
<feature type="chain" id="PRO_5043677342" description="Peptidase S8/S53 domain-containing protein" evidence="2">
    <location>
        <begin position="18"/>
        <end position="435"/>
    </location>
</feature>
<dbReference type="InterPro" id="IPR050819">
    <property type="entry name" value="Tripeptidyl-peptidase_I"/>
</dbReference>
<reference evidence="4 5" key="1">
    <citation type="submission" date="2024-03" db="EMBL/GenBank/DDBJ databases">
        <title>The Acrasis kona genome and developmental transcriptomes reveal deep origins of eukaryotic multicellular pathways.</title>
        <authorList>
            <person name="Sheikh S."/>
            <person name="Fu C.-J."/>
            <person name="Brown M.W."/>
            <person name="Baldauf S.L."/>
        </authorList>
    </citation>
    <scope>NUCLEOTIDE SEQUENCE [LARGE SCALE GENOMIC DNA]</scope>
    <source>
        <strain evidence="4 5">ATCC MYA-3509</strain>
    </source>
</reference>
<dbReference type="EMBL" id="JAOPGA020001391">
    <property type="protein sequence ID" value="KAL0488010.1"/>
    <property type="molecule type" value="Genomic_DNA"/>
</dbReference>
<dbReference type="AlphaFoldDB" id="A0AAW2ZGS5"/>
<proteinExistence type="predicted"/>
<evidence type="ECO:0000256" key="2">
    <source>
        <dbReference type="SAM" id="SignalP"/>
    </source>
</evidence>
<feature type="compositionally biased region" description="Pro residues" evidence="1">
    <location>
        <begin position="363"/>
        <end position="377"/>
    </location>
</feature>
<feature type="non-terminal residue" evidence="4">
    <location>
        <position position="435"/>
    </location>
</feature>
<keyword evidence="5" id="KW-1185">Reference proteome</keyword>
<gene>
    <name evidence="4" type="ORF">AKO1_008880</name>
</gene>
<name>A0AAW2ZGS5_9EUKA</name>
<dbReference type="GO" id="GO:0006508">
    <property type="term" value="P:proteolysis"/>
    <property type="evidence" value="ECO:0007669"/>
    <property type="project" value="InterPro"/>
</dbReference>
<dbReference type="GO" id="GO:0004252">
    <property type="term" value="F:serine-type endopeptidase activity"/>
    <property type="evidence" value="ECO:0007669"/>
    <property type="project" value="InterPro"/>
</dbReference>
<evidence type="ECO:0000259" key="3">
    <source>
        <dbReference type="Pfam" id="PF00082"/>
    </source>
</evidence>
<feature type="signal peptide" evidence="2">
    <location>
        <begin position="1"/>
        <end position="17"/>
    </location>
</feature>
<protein>
    <recommendedName>
        <fullName evidence="3">Peptidase S8/S53 domain-containing protein</fullName>
    </recommendedName>
</protein>
<dbReference type="Gene3D" id="3.40.50.200">
    <property type="entry name" value="Peptidase S8/S53 domain"/>
    <property type="match status" value="1"/>
</dbReference>
<comment type="caution">
    <text evidence="4">The sequence shown here is derived from an EMBL/GenBank/DDBJ whole genome shotgun (WGS) entry which is preliminary data.</text>
</comment>
<accession>A0AAW2ZGS5</accession>
<evidence type="ECO:0000313" key="4">
    <source>
        <dbReference type="EMBL" id="KAL0488010.1"/>
    </source>
</evidence>
<evidence type="ECO:0000256" key="1">
    <source>
        <dbReference type="SAM" id="MobiDB-lite"/>
    </source>
</evidence>
<dbReference type="Pfam" id="PF00082">
    <property type="entry name" value="Peptidase_S8"/>
    <property type="match status" value="1"/>
</dbReference>
<dbReference type="InterPro" id="IPR036852">
    <property type="entry name" value="Peptidase_S8/S53_dom_sf"/>
</dbReference>
<dbReference type="GO" id="GO:0008240">
    <property type="term" value="F:tripeptidyl-peptidase activity"/>
    <property type="evidence" value="ECO:0007669"/>
    <property type="project" value="TreeGrafter"/>
</dbReference>